<dbReference type="Proteomes" id="UP000053825">
    <property type="component" value="Unassembled WGS sequence"/>
</dbReference>
<dbReference type="AlphaFoldDB" id="A0A0L7QX56"/>
<evidence type="ECO:0000313" key="2">
    <source>
        <dbReference type="EMBL" id="KOC63124.1"/>
    </source>
</evidence>
<evidence type="ECO:0000256" key="1">
    <source>
        <dbReference type="SAM" id="MobiDB-lite"/>
    </source>
</evidence>
<keyword evidence="3" id="KW-1185">Reference proteome</keyword>
<reference evidence="2 3" key="1">
    <citation type="submission" date="2015-07" db="EMBL/GenBank/DDBJ databases">
        <title>The genome of Habropoda laboriosa.</title>
        <authorList>
            <person name="Pan H."/>
            <person name="Kapheim K."/>
        </authorList>
    </citation>
    <scope>NUCLEOTIDE SEQUENCE [LARGE SCALE GENOMIC DNA]</scope>
    <source>
        <strain evidence="2">0110345459</strain>
    </source>
</reference>
<name>A0A0L7QX56_9HYME</name>
<protein>
    <submittedName>
        <fullName evidence="2">Uncharacterized protein</fullName>
    </submittedName>
</protein>
<organism evidence="2 3">
    <name type="scientific">Habropoda laboriosa</name>
    <dbReference type="NCBI Taxonomy" id="597456"/>
    <lineage>
        <taxon>Eukaryota</taxon>
        <taxon>Metazoa</taxon>
        <taxon>Ecdysozoa</taxon>
        <taxon>Arthropoda</taxon>
        <taxon>Hexapoda</taxon>
        <taxon>Insecta</taxon>
        <taxon>Pterygota</taxon>
        <taxon>Neoptera</taxon>
        <taxon>Endopterygota</taxon>
        <taxon>Hymenoptera</taxon>
        <taxon>Apocrita</taxon>
        <taxon>Aculeata</taxon>
        <taxon>Apoidea</taxon>
        <taxon>Anthophila</taxon>
        <taxon>Apidae</taxon>
        <taxon>Habropoda</taxon>
    </lineage>
</organism>
<evidence type="ECO:0000313" key="3">
    <source>
        <dbReference type="Proteomes" id="UP000053825"/>
    </source>
</evidence>
<feature type="region of interest" description="Disordered" evidence="1">
    <location>
        <begin position="35"/>
        <end position="66"/>
    </location>
</feature>
<accession>A0A0L7QX56</accession>
<sequence length="66" mass="7214">MYSFHFLEARDSYDPLNLSHPLRLGTRVEPVVVAGAGSEGARKGSRMKGKRDHTEGAESMGLLETP</sequence>
<gene>
    <name evidence="2" type="ORF">WH47_02633</name>
</gene>
<dbReference type="EMBL" id="KQ414705">
    <property type="protein sequence ID" value="KOC63124.1"/>
    <property type="molecule type" value="Genomic_DNA"/>
</dbReference>
<proteinExistence type="predicted"/>